<sequence>MNELPFSTVDTCDTLCSACHVLAKTGGDRDAFVSENRSIRFDQLQITSHRVANALRDEGCDEGTRVAVIGGDAIASYELLFGCAMAGCVLVPVNWRLSPTELIRIIEDSEARLLMIDTPALDKLRSGGCDLPAGVKLLTFDEFARWRDEADFAAIDCRATSETPLVQIYTSGTTGVPKGVVLAHRSFFQLRRSMRSVGDDWMGLHAGDRLLLTLPQFHIGGLWWAIQGYLVGATGYLMPAFTGWQAIELIERHRITQVPMVPAMIQFSMAEPTFESANFSSVRGFLYGGSPISGDLLASAQQAFSQAEFFQIYGLTETGNMAVCLRPEDHNRDDRRLATGRPLPGVSCKIIQPDGTTAPANAVGEVWLKSPSVMLEYWKRPEETADTLSDGWIRTGDVGYLAEDGCLYVCDRLKDMIIYAGENLFPAEIETVLRQHDAIGDVAVIGVPDPKWGESPKAFIELRHGSEKPKVRELLRFAKSQLAEFKVPKSFEFVDQLPRNPSGKVLKKTLRQPYWENQQRKVN</sequence>
<dbReference type="Pfam" id="PF13193">
    <property type="entry name" value="AMP-binding_C"/>
    <property type="match status" value="1"/>
</dbReference>
<dbReference type="PANTHER" id="PTHR43767:SF1">
    <property type="entry name" value="NONRIBOSOMAL PEPTIDE SYNTHASE PES1 (EUROFUNG)-RELATED"/>
    <property type="match status" value="1"/>
</dbReference>
<name>A0ABT7PGU4_9BACT</name>
<evidence type="ECO:0000313" key="3">
    <source>
        <dbReference type="EMBL" id="MDM4015710.1"/>
    </source>
</evidence>
<dbReference type="InterPro" id="IPR000873">
    <property type="entry name" value="AMP-dep_synth/lig_dom"/>
</dbReference>
<organism evidence="3 4">
    <name type="scientific">Roseiconus lacunae</name>
    <dbReference type="NCBI Taxonomy" id="2605694"/>
    <lineage>
        <taxon>Bacteria</taxon>
        <taxon>Pseudomonadati</taxon>
        <taxon>Planctomycetota</taxon>
        <taxon>Planctomycetia</taxon>
        <taxon>Pirellulales</taxon>
        <taxon>Pirellulaceae</taxon>
        <taxon>Roseiconus</taxon>
    </lineage>
</organism>
<evidence type="ECO:0000259" key="1">
    <source>
        <dbReference type="Pfam" id="PF00501"/>
    </source>
</evidence>
<dbReference type="NCBIfam" id="NF004837">
    <property type="entry name" value="PRK06187.1"/>
    <property type="match status" value="1"/>
</dbReference>
<dbReference type="Gene3D" id="3.30.300.30">
    <property type="match status" value="1"/>
</dbReference>
<keyword evidence="4" id="KW-1185">Reference proteome</keyword>
<dbReference type="Pfam" id="PF00501">
    <property type="entry name" value="AMP-binding"/>
    <property type="match status" value="1"/>
</dbReference>
<dbReference type="SUPFAM" id="SSF56801">
    <property type="entry name" value="Acetyl-CoA synthetase-like"/>
    <property type="match status" value="1"/>
</dbReference>
<dbReference type="InterPro" id="IPR025110">
    <property type="entry name" value="AMP-bd_C"/>
</dbReference>
<proteinExistence type="predicted"/>
<dbReference type="EC" id="6.2.1.3" evidence="3"/>
<dbReference type="InterPro" id="IPR045851">
    <property type="entry name" value="AMP-bd_C_sf"/>
</dbReference>
<reference evidence="3 4" key="1">
    <citation type="submission" date="2023-06" db="EMBL/GenBank/DDBJ databases">
        <title>Roseiconus lacunae JC819 isolated from Gulf of Mannar region, Tamil Nadu.</title>
        <authorList>
            <person name="Pk S."/>
            <person name="Ch S."/>
            <person name="Ch V.R."/>
        </authorList>
    </citation>
    <scope>NUCLEOTIDE SEQUENCE [LARGE SCALE GENOMIC DNA]</scope>
    <source>
        <strain evidence="3 4">JC819</strain>
    </source>
</reference>
<accession>A0ABT7PGU4</accession>
<dbReference type="InterPro" id="IPR042099">
    <property type="entry name" value="ANL_N_sf"/>
</dbReference>
<feature type="domain" description="AMP-dependent synthetase/ligase" evidence="1">
    <location>
        <begin position="24"/>
        <end position="378"/>
    </location>
</feature>
<keyword evidence="3" id="KW-0436">Ligase</keyword>
<dbReference type="RefSeq" id="WP_289163220.1">
    <property type="nucleotide sequence ID" value="NZ_JASZZN010000006.1"/>
</dbReference>
<dbReference type="Proteomes" id="UP001239462">
    <property type="component" value="Unassembled WGS sequence"/>
</dbReference>
<dbReference type="GO" id="GO:0004467">
    <property type="term" value="F:long-chain fatty acid-CoA ligase activity"/>
    <property type="evidence" value="ECO:0007669"/>
    <property type="project" value="UniProtKB-EC"/>
</dbReference>
<dbReference type="EMBL" id="JASZZN010000006">
    <property type="protein sequence ID" value="MDM4015710.1"/>
    <property type="molecule type" value="Genomic_DNA"/>
</dbReference>
<dbReference type="Gene3D" id="3.40.50.12780">
    <property type="entry name" value="N-terminal domain of ligase-like"/>
    <property type="match status" value="1"/>
</dbReference>
<dbReference type="InterPro" id="IPR050237">
    <property type="entry name" value="ATP-dep_AMP-bd_enzyme"/>
</dbReference>
<gene>
    <name evidence="3" type="ORF">QTN89_09735</name>
</gene>
<dbReference type="PANTHER" id="PTHR43767">
    <property type="entry name" value="LONG-CHAIN-FATTY-ACID--COA LIGASE"/>
    <property type="match status" value="1"/>
</dbReference>
<protein>
    <submittedName>
        <fullName evidence="3">Long-chain-fatty-acid--CoA ligase</fullName>
        <ecNumber evidence="3">6.2.1.3</ecNumber>
    </submittedName>
</protein>
<evidence type="ECO:0000259" key="2">
    <source>
        <dbReference type="Pfam" id="PF13193"/>
    </source>
</evidence>
<feature type="domain" description="AMP-binding enzyme C-terminal" evidence="2">
    <location>
        <begin position="428"/>
        <end position="504"/>
    </location>
</feature>
<evidence type="ECO:0000313" key="4">
    <source>
        <dbReference type="Proteomes" id="UP001239462"/>
    </source>
</evidence>
<comment type="caution">
    <text evidence="3">The sequence shown here is derived from an EMBL/GenBank/DDBJ whole genome shotgun (WGS) entry which is preliminary data.</text>
</comment>